<reference evidence="2" key="1">
    <citation type="submission" date="2020-01" db="EMBL/GenBank/DDBJ databases">
        <authorList>
            <person name="Rat A."/>
        </authorList>
    </citation>
    <scope>NUCLEOTIDE SEQUENCE</scope>
    <source>
        <strain evidence="2">LMG 31231</strain>
    </source>
</reference>
<dbReference type="RefSeq" id="WP_211862130.1">
    <property type="nucleotide sequence ID" value="NZ_JAAEDM010000025.1"/>
</dbReference>
<proteinExistence type="inferred from homology"/>
<evidence type="ECO:0000313" key="2">
    <source>
        <dbReference type="EMBL" id="MBR0671755.1"/>
    </source>
</evidence>
<gene>
    <name evidence="2" type="ORF">GXW76_11295</name>
</gene>
<reference evidence="2" key="2">
    <citation type="journal article" date="2021" name="Syst. Appl. Microbiol.">
        <title>Roseomonas hellenica sp. nov., isolated from roots of wild-growing Alkanna tinctoria.</title>
        <authorList>
            <person name="Rat A."/>
            <person name="Naranjo H.D."/>
            <person name="Lebbe L."/>
            <person name="Cnockaert M."/>
            <person name="Krigas N."/>
            <person name="Grigoriadou K."/>
            <person name="Maloupa E."/>
            <person name="Willems A."/>
        </authorList>
    </citation>
    <scope>NUCLEOTIDE SEQUENCE</scope>
    <source>
        <strain evidence="2">LMG 31231</strain>
    </source>
</reference>
<dbReference type="InterPro" id="IPR042100">
    <property type="entry name" value="Bug_dom1"/>
</dbReference>
<dbReference type="PANTHER" id="PTHR42928">
    <property type="entry name" value="TRICARBOXYLATE-BINDING PROTEIN"/>
    <property type="match status" value="1"/>
</dbReference>
<keyword evidence="3" id="KW-1185">Reference proteome</keyword>
<comment type="similarity">
    <text evidence="1">Belongs to the UPF0065 (bug) family.</text>
</comment>
<evidence type="ECO:0000256" key="1">
    <source>
        <dbReference type="ARBA" id="ARBA00006987"/>
    </source>
</evidence>
<dbReference type="PANTHER" id="PTHR42928:SF5">
    <property type="entry name" value="BLR1237 PROTEIN"/>
    <property type="match status" value="1"/>
</dbReference>
<comment type="caution">
    <text evidence="2">The sequence shown here is derived from an EMBL/GenBank/DDBJ whole genome shotgun (WGS) entry which is preliminary data.</text>
</comment>
<organism evidence="2 3">
    <name type="scientific">Neoroseomonas soli</name>
    <dbReference type="NCBI Taxonomy" id="1081025"/>
    <lineage>
        <taxon>Bacteria</taxon>
        <taxon>Pseudomonadati</taxon>
        <taxon>Pseudomonadota</taxon>
        <taxon>Alphaproteobacteria</taxon>
        <taxon>Acetobacterales</taxon>
        <taxon>Acetobacteraceae</taxon>
        <taxon>Neoroseomonas</taxon>
    </lineage>
</organism>
<dbReference type="EMBL" id="JAAEDM010000025">
    <property type="protein sequence ID" value="MBR0671755.1"/>
    <property type="molecule type" value="Genomic_DNA"/>
</dbReference>
<dbReference type="AlphaFoldDB" id="A0A9X9WX76"/>
<dbReference type="PIRSF" id="PIRSF017082">
    <property type="entry name" value="YflP"/>
    <property type="match status" value="1"/>
</dbReference>
<protein>
    <submittedName>
        <fullName evidence="2">Tripartite tricarboxylate transporter substrate binding protein</fullName>
    </submittedName>
</protein>
<dbReference type="InterPro" id="IPR005064">
    <property type="entry name" value="BUG"/>
</dbReference>
<evidence type="ECO:0000313" key="3">
    <source>
        <dbReference type="Proteomes" id="UP001138751"/>
    </source>
</evidence>
<dbReference type="Pfam" id="PF03401">
    <property type="entry name" value="TctC"/>
    <property type="match status" value="1"/>
</dbReference>
<name>A0A9X9WX76_9PROT</name>
<accession>A0A9X9WX76</accession>
<sequence>MQINRTPGSPATGRRSLLLGSLGVLATPAIAQVAAFPNRPIRMVLPFPAGGSSDAHIRQMSAIVSRDLGQPVVVENRTGARGSLGAALIKGTPEPDAHTVSLMHFSILRHAHITQPRPWDPMADFTYICNFVSYTYGIAVRADRPWRTLQDFIAYAKANPGKVSYGTSAVAGTSHIMMEDLSSREGLEMIHVPFRGAVEPTLAVISGQLDAVADSTAWGPNVESGQMRALALATEARVERYSQVPTMKELGFPIVAHSPYGLFAKAGIPPEHLDVLVRAYRKAFESEASRDICRRFDLNAEYLGPTEYRAMIDQRNTYEVELIRRFNITA</sequence>
<dbReference type="SUPFAM" id="SSF53850">
    <property type="entry name" value="Periplasmic binding protein-like II"/>
    <property type="match status" value="1"/>
</dbReference>
<dbReference type="CDD" id="cd07012">
    <property type="entry name" value="PBP2_Bug_TTT"/>
    <property type="match status" value="1"/>
</dbReference>
<dbReference type="Gene3D" id="3.40.190.10">
    <property type="entry name" value="Periplasmic binding protein-like II"/>
    <property type="match status" value="1"/>
</dbReference>
<dbReference type="Gene3D" id="3.40.190.150">
    <property type="entry name" value="Bordetella uptake gene, domain 1"/>
    <property type="match status" value="1"/>
</dbReference>
<dbReference type="Proteomes" id="UP001138751">
    <property type="component" value="Unassembled WGS sequence"/>
</dbReference>